<proteinExistence type="predicted"/>
<feature type="transmembrane region" description="Helical" evidence="1">
    <location>
        <begin position="183"/>
        <end position="202"/>
    </location>
</feature>
<evidence type="ECO:0000256" key="1">
    <source>
        <dbReference type="SAM" id="Phobius"/>
    </source>
</evidence>
<name>A0A7D5D424_9PSED</name>
<feature type="transmembrane region" description="Helical" evidence="1">
    <location>
        <begin position="106"/>
        <end position="127"/>
    </location>
</feature>
<feature type="transmembrane region" description="Helical" evidence="1">
    <location>
        <begin position="52"/>
        <end position="70"/>
    </location>
</feature>
<dbReference type="EMBL" id="CP056030">
    <property type="protein sequence ID" value="QKZ02400.1"/>
    <property type="molecule type" value="Genomic_DNA"/>
</dbReference>
<keyword evidence="3" id="KW-1185">Reference proteome</keyword>
<accession>A0A7D5D424</accession>
<keyword evidence="1" id="KW-0812">Transmembrane</keyword>
<protein>
    <submittedName>
        <fullName evidence="2">Uncharacterized protein</fullName>
    </submittedName>
</protein>
<feature type="transmembrane region" description="Helical" evidence="1">
    <location>
        <begin position="76"/>
        <end position="94"/>
    </location>
</feature>
<feature type="transmembrane region" description="Helical" evidence="1">
    <location>
        <begin position="139"/>
        <end position="162"/>
    </location>
</feature>
<keyword evidence="1" id="KW-1133">Transmembrane helix</keyword>
<feature type="transmembrane region" description="Helical" evidence="1">
    <location>
        <begin position="208"/>
        <end position="225"/>
    </location>
</feature>
<reference evidence="2 3" key="1">
    <citation type="submission" date="2020-06" db="EMBL/GenBank/DDBJ databases">
        <title>Pseudomonas eucalypticola sp. nov., an endophyte of Eucalyptus dunnii leaves with biocontrol ability of eucalyptus leaf blight.</title>
        <authorList>
            <person name="Liu Y."/>
            <person name="Song Z."/>
            <person name="Zeng H."/>
            <person name="Lu M."/>
            <person name="Wang X."/>
            <person name="Lian X."/>
            <person name="Zhang Q."/>
        </authorList>
    </citation>
    <scope>NUCLEOTIDE SEQUENCE [LARGE SCALE GENOMIC DNA]</scope>
    <source>
        <strain evidence="2 3">NP-1</strain>
    </source>
</reference>
<dbReference type="KEGG" id="pez:HWQ56_00765"/>
<dbReference type="Proteomes" id="UP000509568">
    <property type="component" value="Chromosome"/>
</dbReference>
<dbReference type="RefSeq" id="WP_176569550.1">
    <property type="nucleotide sequence ID" value="NZ_CP056030.1"/>
</dbReference>
<keyword evidence="1" id="KW-0472">Membrane</keyword>
<sequence>MHLHIIRKFAPCLWQVWHFESVLAGAVRFQEGLTGGFPFVMIITSPDSIKKAPLACAVLVGIFSGFYALLVPIFPWFFWPALVVLILYAMYLTYANERFTSFANFVVYLPFISFAFMSCSTAHTLASDDWGWMSWQADLFSLAVAAVISALASWVYFTRSFVPSFKVVARRVKSLPWDGWTPNLPLSLIIIFAIYIVINMAAASKSSLPMTLVSLTTTASLLFYFRHLIRGLRTLRAQEREQGVFYTFENIEEIREARSRWWLVRLYRWASGLRRSPK</sequence>
<organism evidence="2 3">
    <name type="scientific">Pseudomonas eucalypticola</name>
    <dbReference type="NCBI Taxonomy" id="2599595"/>
    <lineage>
        <taxon>Bacteria</taxon>
        <taxon>Pseudomonadati</taxon>
        <taxon>Pseudomonadota</taxon>
        <taxon>Gammaproteobacteria</taxon>
        <taxon>Pseudomonadales</taxon>
        <taxon>Pseudomonadaceae</taxon>
        <taxon>Pseudomonas</taxon>
    </lineage>
</organism>
<dbReference type="AlphaFoldDB" id="A0A7D5D424"/>
<evidence type="ECO:0000313" key="2">
    <source>
        <dbReference type="EMBL" id="QKZ02400.1"/>
    </source>
</evidence>
<gene>
    <name evidence="2" type="ORF">HWQ56_00765</name>
</gene>
<evidence type="ECO:0000313" key="3">
    <source>
        <dbReference type="Proteomes" id="UP000509568"/>
    </source>
</evidence>